<evidence type="ECO:0000313" key="1">
    <source>
        <dbReference type="EMBL" id="DAE05427.1"/>
    </source>
</evidence>
<proteinExistence type="predicted"/>
<sequence>MKIYYGGRGNGKTIKAIKLSIEKQMPIVCWSYEHKKQIEQTAREIDVKGVMPEPILATEVRKKVIGNRKGLIVDDLDILLRRILDDNVYYATMEDCNCMYLKW</sequence>
<dbReference type="EMBL" id="BK015410">
    <property type="protein sequence ID" value="DAE05427.1"/>
    <property type="molecule type" value="Genomic_DNA"/>
</dbReference>
<reference evidence="1" key="1">
    <citation type="journal article" date="2021" name="Proc. Natl. Acad. Sci. U.S.A.">
        <title>A Catalog of Tens of Thousands of Viruses from Human Metagenomes Reveals Hidden Associations with Chronic Diseases.</title>
        <authorList>
            <person name="Tisza M.J."/>
            <person name="Buck C.B."/>
        </authorList>
    </citation>
    <scope>NUCLEOTIDE SEQUENCE</scope>
    <source>
        <strain evidence="1">CtMkg9</strain>
    </source>
</reference>
<accession>A0A8S5PG56</accession>
<name>A0A8S5PG56_9CAUD</name>
<protein>
    <submittedName>
        <fullName evidence="1">CobU</fullName>
    </submittedName>
</protein>
<organism evidence="1">
    <name type="scientific">Siphoviridae sp. ctMkg9</name>
    <dbReference type="NCBI Taxonomy" id="2825463"/>
    <lineage>
        <taxon>Viruses</taxon>
        <taxon>Duplodnaviria</taxon>
        <taxon>Heunggongvirae</taxon>
        <taxon>Uroviricota</taxon>
        <taxon>Caudoviricetes</taxon>
    </lineage>
</organism>